<feature type="transmembrane region" description="Helical" evidence="1">
    <location>
        <begin position="25"/>
        <end position="44"/>
    </location>
</feature>
<comment type="caution">
    <text evidence="2">The sequence shown here is derived from an EMBL/GenBank/DDBJ whole genome shotgun (WGS) entry which is preliminary data.</text>
</comment>
<proteinExistence type="predicted"/>
<dbReference type="EMBL" id="NIZW01000020">
    <property type="protein sequence ID" value="PHQ33068.1"/>
    <property type="molecule type" value="Genomic_DNA"/>
</dbReference>
<name>A0A2G1W1Z7_9BACT</name>
<dbReference type="AlphaFoldDB" id="A0A2G1W1Z7"/>
<feature type="transmembrane region" description="Helical" evidence="1">
    <location>
        <begin position="85"/>
        <end position="102"/>
    </location>
</feature>
<protein>
    <submittedName>
        <fullName evidence="2">Uncharacterized protein</fullName>
    </submittedName>
</protein>
<reference evidence="2 3" key="1">
    <citation type="submission" date="2017-06" db="EMBL/GenBank/DDBJ databases">
        <title>Description of Rhodopirellula bahusiensis sp. nov.</title>
        <authorList>
            <person name="Kizina J."/>
            <person name="Harder J."/>
        </authorList>
    </citation>
    <scope>NUCLEOTIDE SEQUENCE [LARGE SCALE GENOMIC DNA]</scope>
    <source>
        <strain evidence="2 3">SWK21</strain>
    </source>
</reference>
<accession>A0A2G1W1Z7</accession>
<keyword evidence="1" id="KW-0812">Transmembrane</keyword>
<keyword evidence="1" id="KW-0472">Membrane</keyword>
<gene>
    <name evidence="2" type="ORF">CEE69_22910</name>
</gene>
<evidence type="ECO:0000256" key="1">
    <source>
        <dbReference type="SAM" id="Phobius"/>
    </source>
</evidence>
<keyword evidence="3" id="KW-1185">Reference proteome</keyword>
<keyword evidence="1" id="KW-1133">Transmembrane helix</keyword>
<sequence length="103" mass="11297">MNPYASRHDEPSNGNRTVRWFSRKAGTIALAAHSILVVGTAILVRSGLKQSSEAAGLWLLWYALDFPASLGAGPAESFFRDVLDFHTLYVFGFALYFLVFGGL</sequence>
<evidence type="ECO:0000313" key="3">
    <source>
        <dbReference type="Proteomes" id="UP000225740"/>
    </source>
</evidence>
<evidence type="ECO:0000313" key="2">
    <source>
        <dbReference type="EMBL" id="PHQ33068.1"/>
    </source>
</evidence>
<dbReference type="Proteomes" id="UP000225740">
    <property type="component" value="Unassembled WGS sequence"/>
</dbReference>
<organism evidence="2 3">
    <name type="scientific">Rhodopirellula bahusiensis</name>
    <dbReference type="NCBI Taxonomy" id="2014065"/>
    <lineage>
        <taxon>Bacteria</taxon>
        <taxon>Pseudomonadati</taxon>
        <taxon>Planctomycetota</taxon>
        <taxon>Planctomycetia</taxon>
        <taxon>Pirellulales</taxon>
        <taxon>Pirellulaceae</taxon>
        <taxon>Rhodopirellula</taxon>
    </lineage>
</organism>